<evidence type="ECO:0000256" key="7">
    <source>
        <dbReference type="ARBA" id="ARBA00022946"/>
    </source>
</evidence>
<evidence type="ECO:0000256" key="1">
    <source>
        <dbReference type="ARBA" id="ARBA00001954"/>
    </source>
</evidence>
<comment type="subunit">
    <text evidence="3">Homodimer.</text>
</comment>
<evidence type="ECO:0000256" key="3">
    <source>
        <dbReference type="ARBA" id="ARBA00011738"/>
    </source>
</evidence>
<evidence type="ECO:0000313" key="12">
    <source>
        <dbReference type="EMBL" id="KAF3451052.1"/>
    </source>
</evidence>
<evidence type="ECO:0000256" key="8">
    <source>
        <dbReference type="ARBA" id="ARBA00023002"/>
    </source>
</evidence>
<keyword evidence="9" id="KW-0408">Iron</keyword>
<organism evidence="12 13">
    <name type="scientific">Rhamnella rubrinervis</name>
    <dbReference type="NCBI Taxonomy" id="2594499"/>
    <lineage>
        <taxon>Eukaryota</taxon>
        <taxon>Viridiplantae</taxon>
        <taxon>Streptophyta</taxon>
        <taxon>Embryophyta</taxon>
        <taxon>Tracheophyta</taxon>
        <taxon>Spermatophyta</taxon>
        <taxon>Magnoliopsida</taxon>
        <taxon>eudicotyledons</taxon>
        <taxon>Gunneridae</taxon>
        <taxon>Pentapetalae</taxon>
        <taxon>rosids</taxon>
        <taxon>fabids</taxon>
        <taxon>Rosales</taxon>
        <taxon>Rhamnaceae</taxon>
        <taxon>rhamnoid group</taxon>
        <taxon>Rhamneae</taxon>
        <taxon>Rhamnella</taxon>
    </lineage>
</organism>
<evidence type="ECO:0000313" key="13">
    <source>
        <dbReference type="Proteomes" id="UP000796880"/>
    </source>
</evidence>
<proteinExistence type="inferred from homology"/>
<name>A0A8K0HE80_9ROSA</name>
<sequence length="148" mass="16995">MAVTLLHHYYSSTSTPALAPLSVTKFRSSSNRMAYSAPLSGFRYSSVQNQKVSTAVAEEKAEIWKSIEEWMKDNILPILKPIEKSWQPQELLPNPDSDGFYGQLRELRSRAIETPICSGILRMLPRELGCIRQWTMLKFWSICWVNGR</sequence>
<keyword evidence="11" id="KW-0275">Fatty acid biosynthesis</keyword>
<evidence type="ECO:0000256" key="2">
    <source>
        <dbReference type="ARBA" id="ARBA00008749"/>
    </source>
</evidence>
<dbReference type="Proteomes" id="UP000796880">
    <property type="component" value="Unassembled WGS sequence"/>
</dbReference>
<dbReference type="Gene3D" id="1.10.620.20">
    <property type="entry name" value="Ribonucleotide Reductase, subunit A"/>
    <property type="match status" value="1"/>
</dbReference>
<dbReference type="InterPro" id="IPR009078">
    <property type="entry name" value="Ferritin-like_SF"/>
</dbReference>
<comment type="cofactor">
    <cofactor evidence="1">
        <name>Fe(2+)</name>
        <dbReference type="ChEBI" id="CHEBI:29033"/>
    </cofactor>
</comment>
<comment type="caution">
    <text evidence="12">The sequence shown here is derived from an EMBL/GenBank/DDBJ whole genome shotgun (WGS) entry which is preliminary data.</text>
</comment>
<dbReference type="Pfam" id="PF03405">
    <property type="entry name" value="FA_desaturase_2"/>
    <property type="match status" value="1"/>
</dbReference>
<keyword evidence="7" id="KW-0809">Transit peptide</keyword>
<dbReference type="GO" id="GO:0006633">
    <property type="term" value="P:fatty acid biosynthetic process"/>
    <property type="evidence" value="ECO:0007669"/>
    <property type="project" value="UniProtKB-KW"/>
</dbReference>
<gene>
    <name evidence="12" type="ORF">FNV43_RR07141</name>
</gene>
<evidence type="ECO:0000256" key="11">
    <source>
        <dbReference type="ARBA" id="ARBA00023160"/>
    </source>
</evidence>
<dbReference type="GO" id="GO:0045300">
    <property type="term" value="F:stearoyl-[ACP] desaturase activity"/>
    <property type="evidence" value="ECO:0007669"/>
    <property type="project" value="InterPro"/>
</dbReference>
<evidence type="ECO:0000256" key="9">
    <source>
        <dbReference type="ARBA" id="ARBA00023004"/>
    </source>
</evidence>
<dbReference type="InterPro" id="IPR012348">
    <property type="entry name" value="RNR-like"/>
</dbReference>
<keyword evidence="13" id="KW-1185">Reference proteome</keyword>
<keyword evidence="10" id="KW-0443">Lipid metabolism</keyword>
<dbReference type="OrthoDB" id="1738910at2759"/>
<protein>
    <submittedName>
        <fullName evidence="12">Uncharacterized protein</fullName>
    </submittedName>
</protein>
<dbReference type="PANTHER" id="PTHR31155">
    <property type="entry name" value="ACYL- ACYL-CARRIER-PROTEIN DESATURASE-RELATED"/>
    <property type="match status" value="1"/>
</dbReference>
<evidence type="ECO:0000256" key="6">
    <source>
        <dbReference type="ARBA" id="ARBA00022832"/>
    </source>
</evidence>
<dbReference type="GO" id="GO:0046872">
    <property type="term" value="F:metal ion binding"/>
    <property type="evidence" value="ECO:0007669"/>
    <property type="project" value="UniProtKB-KW"/>
</dbReference>
<keyword evidence="4" id="KW-0444">Lipid biosynthesis</keyword>
<evidence type="ECO:0000256" key="5">
    <source>
        <dbReference type="ARBA" id="ARBA00022723"/>
    </source>
</evidence>
<keyword evidence="8" id="KW-0560">Oxidoreductase</keyword>
<keyword evidence="5" id="KW-0479">Metal-binding</keyword>
<dbReference type="PANTHER" id="PTHR31155:SF9">
    <property type="entry name" value="STEAROYL-[ACYL-CARRIER-PROTEIN] 9-DESATURASE 7, CHLOROPLASTIC"/>
    <property type="match status" value="1"/>
</dbReference>
<evidence type="ECO:0000256" key="10">
    <source>
        <dbReference type="ARBA" id="ARBA00023098"/>
    </source>
</evidence>
<accession>A0A8K0HE80</accession>
<dbReference type="GO" id="GO:0009570">
    <property type="term" value="C:chloroplast stroma"/>
    <property type="evidence" value="ECO:0007669"/>
    <property type="project" value="TreeGrafter"/>
</dbReference>
<dbReference type="AlphaFoldDB" id="A0A8K0HE80"/>
<reference evidence="12" key="1">
    <citation type="submission" date="2020-03" db="EMBL/GenBank/DDBJ databases">
        <title>A high-quality chromosome-level genome assembly of a woody plant with both climbing and erect habits, Rhamnella rubrinervis.</title>
        <authorList>
            <person name="Lu Z."/>
            <person name="Yang Y."/>
            <person name="Zhu X."/>
            <person name="Sun Y."/>
        </authorList>
    </citation>
    <scope>NUCLEOTIDE SEQUENCE</scope>
    <source>
        <strain evidence="12">BYM</strain>
        <tissue evidence="12">Leaf</tissue>
    </source>
</reference>
<dbReference type="EMBL" id="VOIH02000003">
    <property type="protein sequence ID" value="KAF3451052.1"/>
    <property type="molecule type" value="Genomic_DNA"/>
</dbReference>
<keyword evidence="6" id="KW-0276">Fatty acid metabolism</keyword>
<dbReference type="SUPFAM" id="SSF47240">
    <property type="entry name" value="Ferritin-like"/>
    <property type="match status" value="1"/>
</dbReference>
<dbReference type="InterPro" id="IPR005067">
    <property type="entry name" value="Fatty_acid_desaturase-2"/>
</dbReference>
<comment type="similarity">
    <text evidence="2">Belongs to the fatty acid desaturase type 2 family.</text>
</comment>
<evidence type="ECO:0000256" key="4">
    <source>
        <dbReference type="ARBA" id="ARBA00022516"/>
    </source>
</evidence>